<proteinExistence type="predicted"/>
<dbReference type="AlphaFoldDB" id="A0A6A6XJB1"/>
<keyword evidence="3" id="KW-1185">Reference proteome</keyword>
<evidence type="ECO:0000256" key="1">
    <source>
        <dbReference type="SAM" id="MobiDB-lite"/>
    </source>
</evidence>
<dbReference type="EMBL" id="MU001851">
    <property type="protein sequence ID" value="KAF2795677.1"/>
    <property type="molecule type" value="Genomic_DNA"/>
</dbReference>
<protein>
    <submittedName>
        <fullName evidence="2">Uncharacterized protein</fullName>
    </submittedName>
</protein>
<evidence type="ECO:0000313" key="3">
    <source>
        <dbReference type="Proteomes" id="UP000799757"/>
    </source>
</evidence>
<dbReference type="Proteomes" id="UP000799757">
    <property type="component" value="Unassembled WGS sequence"/>
</dbReference>
<sequence length="378" mass="42535">MARVRGSARAAPPSREVRYTRPIPSDRNSAGDQSMTVPQPSRADVDSNVDHSLEAWYAEHPPPDVGSNNFFPSDSITDMYDRSRKAQPKPLPPDAATVAFMEARSTGEGRSPAKHEDYENKRAVCAADYTFRVYDATCAVSSEFRHPCHGNSTNTPRYEKCTNLVPRLQSRYMIKEDQAVKKRPIRKSTKGTRRGRMSPAFPINSDPDSDDSGPVFNLEDHVLGSVLSFPFRVAPVDQYADQYNPNQSIQEQNRGATRCKTPAETQNMGYQLRTASRRNGMRERSSNCDLVRLQLDEDEKWLMIGGGLMGKDEFETEFEVLAANIARRMKTYEADIPGTDKEVGNYWDIADLPELFSELKNDSYQCGGHVADDLELFE</sequence>
<name>A0A6A6XJB1_9PLEO</name>
<organism evidence="2 3">
    <name type="scientific">Melanomma pulvis-pyrius CBS 109.77</name>
    <dbReference type="NCBI Taxonomy" id="1314802"/>
    <lineage>
        <taxon>Eukaryota</taxon>
        <taxon>Fungi</taxon>
        <taxon>Dikarya</taxon>
        <taxon>Ascomycota</taxon>
        <taxon>Pezizomycotina</taxon>
        <taxon>Dothideomycetes</taxon>
        <taxon>Pleosporomycetidae</taxon>
        <taxon>Pleosporales</taxon>
        <taxon>Melanommataceae</taxon>
        <taxon>Melanomma</taxon>
    </lineage>
</organism>
<gene>
    <name evidence="2" type="ORF">K505DRAFT_335818</name>
</gene>
<evidence type="ECO:0000313" key="2">
    <source>
        <dbReference type="EMBL" id="KAF2795677.1"/>
    </source>
</evidence>
<feature type="compositionally biased region" description="Basic residues" evidence="1">
    <location>
        <begin position="181"/>
        <end position="196"/>
    </location>
</feature>
<accession>A0A6A6XJB1</accession>
<feature type="region of interest" description="Disordered" evidence="1">
    <location>
        <begin position="1"/>
        <end position="49"/>
    </location>
</feature>
<feature type="region of interest" description="Disordered" evidence="1">
    <location>
        <begin position="180"/>
        <end position="213"/>
    </location>
</feature>
<feature type="compositionally biased region" description="Polar residues" evidence="1">
    <location>
        <begin position="26"/>
        <end position="39"/>
    </location>
</feature>
<reference evidence="2" key="1">
    <citation type="journal article" date="2020" name="Stud. Mycol.">
        <title>101 Dothideomycetes genomes: a test case for predicting lifestyles and emergence of pathogens.</title>
        <authorList>
            <person name="Haridas S."/>
            <person name="Albert R."/>
            <person name="Binder M."/>
            <person name="Bloem J."/>
            <person name="Labutti K."/>
            <person name="Salamov A."/>
            <person name="Andreopoulos B."/>
            <person name="Baker S."/>
            <person name="Barry K."/>
            <person name="Bills G."/>
            <person name="Bluhm B."/>
            <person name="Cannon C."/>
            <person name="Castanera R."/>
            <person name="Culley D."/>
            <person name="Daum C."/>
            <person name="Ezra D."/>
            <person name="Gonzalez J."/>
            <person name="Henrissat B."/>
            <person name="Kuo A."/>
            <person name="Liang C."/>
            <person name="Lipzen A."/>
            <person name="Lutzoni F."/>
            <person name="Magnuson J."/>
            <person name="Mondo S."/>
            <person name="Nolan M."/>
            <person name="Ohm R."/>
            <person name="Pangilinan J."/>
            <person name="Park H.-J."/>
            <person name="Ramirez L."/>
            <person name="Alfaro M."/>
            <person name="Sun H."/>
            <person name="Tritt A."/>
            <person name="Yoshinaga Y."/>
            <person name="Zwiers L.-H."/>
            <person name="Turgeon B."/>
            <person name="Goodwin S."/>
            <person name="Spatafora J."/>
            <person name="Crous P."/>
            <person name="Grigoriev I."/>
        </authorList>
    </citation>
    <scope>NUCLEOTIDE SEQUENCE</scope>
    <source>
        <strain evidence="2">CBS 109.77</strain>
    </source>
</reference>